<reference evidence="1" key="1">
    <citation type="submission" date="2023-04" db="EMBL/GenBank/DDBJ databases">
        <title>Draft Genome sequencing of Naganishia species isolated from polar environments using Oxford Nanopore Technology.</title>
        <authorList>
            <person name="Leo P."/>
            <person name="Venkateswaran K."/>
        </authorList>
    </citation>
    <scope>NUCLEOTIDE SEQUENCE</scope>
    <source>
        <strain evidence="1">MNA-CCFEE 5423</strain>
    </source>
</reference>
<keyword evidence="2" id="KW-1185">Reference proteome</keyword>
<accession>A0ACC2VCJ0</accession>
<organism evidence="1 2">
    <name type="scientific">Naganishia friedmannii</name>
    <dbReference type="NCBI Taxonomy" id="89922"/>
    <lineage>
        <taxon>Eukaryota</taxon>
        <taxon>Fungi</taxon>
        <taxon>Dikarya</taxon>
        <taxon>Basidiomycota</taxon>
        <taxon>Agaricomycotina</taxon>
        <taxon>Tremellomycetes</taxon>
        <taxon>Filobasidiales</taxon>
        <taxon>Filobasidiaceae</taxon>
        <taxon>Naganishia</taxon>
    </lineage>
</organism>
<dbReference type="Proteomes" id="UP001227268">
    <property type="component" value="Unassembled WGS sequence"/>
</dbReference>
<dbReference type="EMBL" id="JASBWT010000018">
    <property type="protein sequence ID" value="KAJ9096800.1"/>
    <property type="molecule type" value="Genomic_DNA"/>
</dbReference>
<evidence type="ECO:0000313" key="1">
    <source>
        <dbReference type="EMBL" id="KAJ9096800.1"/>
    </source>
</evidence>
<gene>
    <name evidence="1" type="ORF">QFC21_005071</name>
</gene>
<proteinExistence type="predicted"/>
<protein>
    <submittedName>
        <fullName evidence="1">Uncharacterized protein</fullName>
    </submittedName>
</protein>
<evidence type="ECO:0000313" key="2">
    <source>
        <dbReference type="Proteomes" id="UP001227268"/>
    </source>
</evidence>
<sequence length="118" mass="12371">MAAAPPTIGLPAPPRRKVGIALHKYQPGPGHGPVLSYLNAAMLNRAVDPHPLLACEMWDPKVSFLAHIDEVNGDGILADSPRRSVPVAVAEISSSESAPQVVGELDRVSLTIPPALTT</sequence>
<comment type="caution">
    <text evidence="1">The sequence shown here is derived from an EMBL/GenBank/DDBJ whole genome shotgun (WGS) entry which is preliminary data.</text>
</comment>
<name>A0ACC2VCJ0_9TREE</name>